<dbReference type="InterPro" id="IPR001841">
    <property type="entry name" value="Znf_RING"/>
</dbReference>
<evidence type="ECO:0000256" key="1">
    <source>
        <dbReference type="ARBA" id="ARBA00000900"/>
    </source>
</evidence>
<feature type="transmembrane region" description="Helical" evidence="16">
    <location>
        <begin position="12"/>
        <end position="33"/>
    </location>
</feature>
<keyword evidence="21" id="KW-1185">Reference proteome</keyword>
<dbReference type="OrthoDB" id="8062037at2759"/>
<reference evidence="20" key="1">
    <citation type="journal article" date="2017" name="Plant J.">
        <title>The pomegranate (Punica granatum L.) genome and the genomics of punicalagin biosynthesis.</title>
        <authorList>
            <person name="Qin G."/>
            <person name="Xu C."/>
            <person name="Ming R."/>
            <person name="Tang H."/>
            <person name="Guyot R."/>
            <person name="Kramer E.M."/>
            <person name="Hu Y."/>
            <person name="Yi X."/>
            <person name="Qi Y."/>
            <person name="Xu X."/>
            <person name="Gao Z."/>
            <person name="Pan H."/>
            <person name="Jian J."/>
            <person name="Tian Y."/>
            <person name="Yue Z."/>
            <person name="Xu Y."/>
        </authorList>
    </citation>
    <scope>NUCLEOTIDE SEQUENCE [LARGE SCALE GENOMIC DNA]</scope>
    <source>
        <strain evidence="20">cv. Dabenzi</strain>
    </source>
</reference>
<reference evidence="18" key="2">
    <citation type="submission" date="2017-06" db="EMBL/GenBank/DDBJ databases">
        <title>The pomegranate genome and the genomics of punicalagin biosynthesis.</title>
        <authorList>
            <person name="Xu C."/>
        </authorList>
    </citation>
    <scope>NUCLEOTIDE SEQUENCE [LARGE SCALE GENOMIC DNA]</scope>
    <source>
        <tissue evidence="18">Fresh leaf</tissue>
    </source>
</reference>
<dbReference type="GeneID" id="116187351"/>
<dbReference type="Proteomes" id="UP000233551">
    <property type="component" value="Unassembled WGS sequence"/>
</dbReference>
<dbReference type="STRING" id="22663.A0A218Y0A1"/>
<protein>
    <recommendedName>
        <fullName evidence="4">RING-type E3 ubiquitin transferase</fullName>
        <ecNumber evidence="4">2.3.2.27</ecNumber>
    </recommendedName>
</protein>
<dbReference type="Proteomes" id="UP000197138">
    <property type="component" value="Unassembled WGS sequence"/>
</dbReference>
<proteinExistence type="inferred from homology"/>
<evidence type="ECO:0000313" key="19">
    <source>
        <dbReference type="EMBL" id="PKI59145.1"/>
    </source>
</evidence>
<evidence type="ECO:0000313" key="21">
    <source>
        <dbReference type="Proteomes" id="UP000233551"/>
    </source>
</evidence>
<keyword evidence="6 16" id="KW-0812">Transmembrane</keyword>
<evidence type="ECO:0000256" key="9">
    <source>
        <dbReference type="ARBA" id="ARBA00022786"/>
    </source>
</evidence>
<evidence type="ECO:0000256" key="13">
    <source>
        <dbReference type="ARBA" id="ARBA00024209"/>
    </source>
</evidence>
<evidence type="ECO:0000256" key="7">
    <source>
        <dbReference type="ARBA" id="ARBA00022723"/>
    </source>
</evidence>
<dbReference type="EC" id="2.3.2.27" evidence="4"/>
<comment type="similarity">
    <text evidence="13">Belongs to the RING-type zinc finger family. ATL subfamily.</text>
</comment>
<comment type="catalytic activity">
    <reaction evidence="1">
        <text>S-ubiquitinyl-[E2 ubiquitin-conjugating enzyme]-L-cysteine + [acceptor protein]-L-lysine = [E2 ubiquitin-conjugating enzyme]-L-cysteine + N(6)-ubiquitinyl-[acceptor protein]-L-lysine.</text>
        <dbReference type="EC" id="2.3.2.27"/>
    </reaction>
</comment>
<keyword evidence="11 16" id="KW-1133">Transmembrane helix</keyword>
<feature type="compositionally biased region" description="Basic and acidic residues" evidence="15">
    <location>
        <begin position="144"/>
        <end position="157"/>
    </location>
</feature>
<keyword evidence="10" id="KW-0862">Zinc</keyword>
<comment type="caution">
    <text evidence="18">The sequence shown here is derived from an EMBL/GenBank/DDBJ whole genome shotgun (WGS) entry which is preliminary data.</text>
</comment>
<gene>
    <name evidence="18" type="ORF">CDL15_Pgr014791</name>
    <name evidence="19" type="ORF">CRG98_020511</name>
</gene>
<dbReference type="GO" id="GO:0016020">
    <property type="term" value="C:membrane"/>
    <property type="evidence" value="ECO:0007669"/>
    <property type="project" value="UniProtKB-SubCell"/>
</dbReference>
<evidence type="ECO:0000256" key="5">
    <source>
        <dbReference type="ARBA" id="ARBA00022679"/>
    </source>
</evidence>
<evidence type="ECO:0000313" key="18">
    <source>
        <dbReference type="EMBL" id="OWM90488.1"/>
    </source>
</evidence>
<evidence type="ECO:0000256" key="6">
    <source>
        <dbReference type="ARBA" id="ARBA00022692"/>
    </source>
</evidence>
<feature type="domain" description="RING-type" evidence="17">
    <location>
        <begin position="83"/>
        <end position="125"/>
    </location>
</feature>
<dbReference type="AlphaFoldDB" id="A0A218Y0A1"/>
<organism evidence="18 20">
    <name type="scientific">Punica granatum</name>
    <name type="common">Pomegranate</name>
    <dbReference type="NCBI Taxonomy" id="22663"/>
    <lineage>
        <taxon>Eukaryota</taxon>
        <taxon>Viridiplantae</taxon>
        <taxon>Streptophyta</taxon>
        <taxon>Embryophyta</taxon>
        <taxon>Tracheophyta</taxon>
        <taxon>Spermatophyta</taxon>
        <taxon>Magnoliopsida</taxon>
        <taxon>eudicotyledons</taxon>
        <taxon>Gunneridae</taxon>
        <taxon>Pentapetalae</taxon>
        <taxon>rosids</taxon>
        <taxon>malvids</taxon>
        <taxon>Myrtales</taxon>
        <taxon>Lythraceae</taxon>
        <taxon>Punica</taxon>
    </lineage>
</organism>
<dbReference type="Pfam" id="PF13639">
    <property type="entry name" value="zf-RING_2"/>
    <property type="match status" value="1"/>
</dbReference>
<dbReference type="InterPro" id="IPR013083">
    <property type="entry name" value="Znf_RING/FYVE/PHD"/>
</dbReference>
<dbReference type="EMBL" id="PGOL01001319">
    <property type="protein sequence ID" value="PKI59145.1"/>
    <property type="molecule type" value="Genomic_DNA"/>
</dbReference>
<keyword evidence="7" id="KW-0479">Metal-binding</keyword>
<evidence type="ECO:0000313" key="20">
    <source>
        <dbReference type="Proteomes" id="UP000197138"/>
    </source>
</evidence>
<accession>A0A218Y0A1</accession>
<feature type="region of interest" description="Disordered" evidence="15">
    <location>
        <begin position="135"/>
        <end position="157"/>
    </location>
</feature>
<evidence type="ECO:0000256" key="11">
    <source>
        <dbReference type="ARBA" id="ARBA00022989"/>
    </source>
</evidence>
<evidence type="ECO:0000256" key="16">
    <source>
        <dbReference type="SAM" id="Phobius"/>
    </source>
</evidence>
<dbReference type="GO" id="GO:0061630">
    <property type="term" value="F:ubiquitin protein ligase activity"/>
    <property type="evidence" value="ECO:0007669"/>
    <property type="project" value="UniProtKB-EC"/>
</dbReference>
<evidence type="ECO:0000256" key="15">
    <source>
        <dbReference type="SAM" id="MobiDB-lite"/>
    </source>
</evidence>
<keyword evidence="5" id="KW-0808">Transferase</keyword>
<evidence type="ECO:0000256" key="8">
    <source>
        <dbReference type="ARBA" id="ARBA00022771"/>
    </source>
</evidence>
<keyword evidence="12 16" id="KW-0472">Membrane</keyword>
<keyword evidence="8 14" id="KW-0863">Zinc-finger</keyword>
<evidence type="ECO:0000256" key="12">
    <source>
        <dbReference type="ARBA" id="ARBA00023136"/>
    </source>
</evidence>
<reference evidence="19 21" key="3">
    <citation type="submission" date="2017-11" db="EMBL/GenBank/DDBJ databases">
        <title>De-novo sequencing of pomegranate (Punica granatum L.) genome.</title>
        <authorList>
            <person name="Akparov Z."/>
            <person name="Amiraslanov A."/>
            <person name="Hajiyeva S."/>
            <person name="Abbasov M."/>
            <person name="Kaur K."/>
            <person name="Hamwieh A."/>
            <person name="Solovyev V."/>
            <person name="Salamov A."/>
            <person name="Braich B."/>
            <person name="Kosarev P."/>
            <person name="Mahmoud A."/>
            <person name="Hajiyev E."/>
            <person name="Babayeva S."/>
            <person name="Izzatullayeva V."/>
            <person name="Mammadov A."/>
            <person name="Mammadov A."/>
            <person name="Sharifova S."/>
            <person name="Ojaghi J."/>
            <person name="Eynullazada K."/>
            <person name="Bayramov B."/>
            <person name="Abdulazimova A."/>
            <person name="Shahmuradov I."/>
        </authorList>
    </citation>
    <scope>NUCLEOTIDE SEQUENCE [LARGE SCALE GENOMIC DNA]</scope>
    <source>
        <strain evidence="19">AG2017</strain>
        <strain evidence="21">cv. AG2017</strain>
        <tissue evidence="19">Leaf</tissue>
    </source>
</reference>
<dbReference type="Gene3D" id="3.30.40.10">
    <property type="entry name" value="Zinc/RING finger domain, C3HC4 (zinc finger)"/>
    <property type="match status" value="1"/>
</dbReference>
<dbReference type="EMBL" id="MTKT01000548">
    <property type="protein sequence ID" value="OWM90488.1"/>
    <property type="molecule type" value="Genomic_DNA"/>
</dbReference>
<sequence length="157" mass="17207">MTVSFNMVMEIVLSLALLFAGIAVLVVIHIYVVGRAFRDNRYPNGRARSFVQGIGPTPPRISIEDLQKLPQFTCKSASPAVECTVCLESFRPGDSCRLLPNCTHSFHSHCIDSWLLKTPVCPICRAAINPPPSCQALENEEGGEDRASPTDVHVELT</sequence>
<name>A0A218Y0A1_PUNGR</name>
<dbReference type="PROSITE" id="PS50089">
    <property type="entry name" value="ZF_RING_2"/>
    <property type="match status" value="1"/>
</dbReference>
<dbReference type="PANTHER" id="PTHR45768:SF13">
    <property type="entry name" value="TRANSCRIPTION FACTOR C2H2 FAMILY-RELATED"/>
    <property type="match status" value="1"/>
</dbReference>
<dbReference type="GO" id="GO:0008270">
    <property type="term" value="F:zinc ion binding"/>
    <property type="evidence" value="ECO:0007669"/>
    <property type="project" value="UniProtKB-KW"/>
</dbReference>
<evidence type="ECO:0000256" key="14">
    <source>
        <dbReference type="PROSITE-ProRule" id="PRU00175"/>
    </source>
</evidence>
<evidence type="ECO:0000256" key="4">
    <source>
        <dbReference type="ARBA" id="ARBA00012483"/>
    </source>
</evidence>
<dbReference type="SMART" id="SM00184">
    <property type="entry name" value="RING"/>
    <property type="match status" value="1"/>
</dbReference>
<comment type="pathway">
    <text evidence="3">Protein modification; protein ubiquitination.</text>
</comment>
<dbReference type="SUPFAM" id="SSF57850">
    <property type="entry name" value="RING/U-box"/>
    <property type="match status" value="1"/>
</dbReference>
<comment type="subcellular location">
    <subcellularLocation>
        <location evidence="2">Membrane</location>
        <topology evidence="2">Single-pass membrane protein</topology>
    </subcellularLocation>
</comment>
<dbReference type="PANTHER" id="PTHR45768">
    <property type="entry name" value="E3 UBIQUITIN-PROTEIN LIGASE RNF13-LIKE"/>
    <property type="match status" value="1"/>
</dbReference>
<evidence type="ECO:0000256" key="10">
    <source>
        <dbReference type="ARBA" id="ARBA00022833"/>
    </source>
</evidence>
<evidence type="ECO:0000256" key="2">
    <source>
        <dbReference type="ARBA" id="ARBA00004167"/>
    </source>
</evidence>
<keyword evidence="9" id="KW-0833">Ubl conjugation pathway</keyword>
<evidence type="ECO:0000259" key="17">
    <source>
        <dbReference type="PROSITE" id="PS50089"/>
    </source>
</evidence>
<evidence type="ECO:0000256" key="3">
    <source>
        <dbReference type="ARBA" id="ARBA00004906"/>
    </source>
</evidence>